<gene>
    <name evidence="5" type="primary">rpmC</name>
    <name evidence="6" type="ORF">B1R32_108162</name>
</gene>
<dbReference type="InterPro" id="IPR036049">
    <property type="entry name" value="Ribosomal_uL29_sf"/>
</dbReference>
<dbReference type="Pfam" id="PF00831">
    <property type="entry name" value="Ribosomal_L29"/>
    <property type="match status" value="1"/>
</dbReference>
<accession>A0A2S8ST26</accession>
<dbReference type="GO" id="GO:1990904">
    <property type="term" value="C:ribonucleoprotein complex"/>
    <property type="evidence" value="ECO:0007669"/>
    <property type="project" value="UniProtKB-KW"/>
</dbReference>
<dbReference type="HAMAP" id="MF_00374">
    <property type="entry name" value="Ribosomal_uL29"/>
    <property type="match status" value="1"/>
</dbReference>
<evidence type="ECO:0000256" key="1">
    <source>
        <dbReference type="ARBA" id="ARBA00009254"/>
    </source>
</evidence>
<name>A0A2S8ST26_9BACT</name>
<keyword evidence="7" id="KW-1185">Reference proteome</keyword>
<evidence type="ECO:0000313" key="7">
    <source>
        <dbReference type="Proteomes" id="UP000237684"/>
    </source>
</evidence>
<organism evidence="6 7">
    <name type="scientific">Abditibacterium utsteinense</name>
    <dbReference type="NCBI Taxonomy" id="1960156"/>
    <lineage>
        <taxon>Bacteria</taxon>
        <taxon>Pseudomonadati</taxon>
        <taxon>Abditibacteriota</taxon>
        <taxon>Abditibacteriia</taxon>
        <taxon>Abditibacteriales</taxon>
        <taxon>Abditibacteriaceae</taxon>
        <taxon>Abditibacterium</taxon>
    </lineage>
</organism>
<evidence type="ECO:0000256" key="3">
    <source>
        <dbReference type="ARBA" id="ARBA00023274"/>
    </source>
</evidence>
<dbReference type="Proteomes" id="UP000237684">
    <property type="component" value="Unassembled WGS sequence"/>
</dbReference>
<dbReference type="InterPro" id="IPR001854">
    <property type="entry name" value="Ribosomal_uL29"/>
</dbReference>
<protein>
    <recommendedName>
        <fullName evidence="4 5">Large ribosomal subunit protein uL29</fullName>
    </recommendedName>
</protein>
<dbReference type="GO" id="GO:0003735">
    <property type="term" value="F:structural constituent of ribosome"/>
    <property type="evidence" value="ECO:0007669"/>
    <property type="project" value="InterPro"/>
</dbReference>
<dbReference type="OrthoDB" id="9815192at2"/>
<proteinExistence type="inferred from homology"/>
<dbReference type="GO" id="GO:0006412">
    <property type="term" value="P:translation"/>
    <property type="evidence" value="ECO:0007669"/>
    <property type="project" value="UniProtKB-UniRule"/>
</dbReference>
<evidence type="ECO:0000256" key="5">
    <source>
        <dbReference type="HAMAP-Rule" id="MF_00374"/>
    </source>
</evidence>
<dbReference type="NCBIfam" id="TIGR00012">
    <property type="entry name" value="L29"/>
    <property type="match status" value="1"/>
</dbReference>
<dbReference type="AlphaFoldDB" id="A0A2S8ST26"/>
<evidence type="ECO:0000256" key="4">
    <source>
        <dbReference type="ARBA" id="ARBA00035204"/>
    </source>
</evidence>
<keyword evidence="2 5" id="KW-0689">Ribosomal protein</keyword>
<evidence type="ECO:0000313" key="6">
    <source>
        <dbReference type="EMBL" id="PQV63951.1"/>
    </source>
</evidence>
<dbReference type="SUPFAM" id="SSF46561">
    <property type="entry name" value="Ribosomal protein L29 (L29p)"/>
    <property type="match status" value="1"/>
</dbReference>
<dbReference type="PROSITE" id="PS00579">
    <property type="entry name" value="RIBOSOMAL_L29"/>
    <property type="match status" value="1"/>
</dbReference>
<dbReference type="InParanoid" id="A0A2S8ST26"/>
<dbReference type="RefSeq" id="WP_105483784.1">
    <property type="nucleotide sequence ID" value="NZ_NIGF01000008.1"/>
</dbReference>
<dbReference type="InterPro" id="IPR018254">
    <property type="entry name" value="Ribosomal_uL29_CS"/>
</dbReference>
<comment type="similarity">
    <text evidence="1 5">Belongs to the universal ribosomal protein uL29 family.</text>
</comment>
<dbReference type="EMBL" id="NIGF01000008">
    <property type="protein sequence ID" value="PQV63951.1"/>
    <property type="molecule type" value="Genomic_DNA"/>
</dbReference>
<dbReference type="CDD" id="cd00427">
    <property type="entry name" value="Ribosomal_L29_HIP"/>
    <property type="match status" value="1"/>
</dbReference>
<dbReference type="Gene3D" id="1.10.287.310">
    <property type="match status" value="1"/>
</dbReference>
<sequence>MADLNNYVSGGGKTVKTHEIRDRVCKADDAELKSILDDCARELLNLRTQAMLQQVPNPMRIRHVRKLIARVQTEQTARRHKAEMQITAA</sequence>
<keyword evidence="3 5" id="KW-0687">Ribonucleoprotein</keyword>
<dbReference type="GO" id="GO:0005840">
    <property type="term" value="C:ribosome"/>
    <property type="evidence" value="ECO:0007669"/>
    <property type="project" value="UniProtKB-KW"/>
</dbReference>
<evidence type="ECO:0000256" key="2">
    <source>
        <dbReference type="ARBA" id="ARBA00022980"/>
    </source>
</evidence>
<comment type="caution">
    <text evidence="6">The sequence shown here is derived from an EMBL/GenBank/DDBJ whole genome shotgun (WGS) entry which is preliminary data.</text>
</comment>
<dbReference type="FunCoup" id="A0A2S8ST26">
    <property type="interactions" value="354"/>
</dbReference>
<reference evidence="6 7" key="1">
    <citation type="journal article" date="2018" name="Syst. Appl. Microbiol.">
        <title>Abditibacterium utsteinense sp. nov., the first cultivated member of candidate phylum FBP, isolated from ice-free Antarctic soil samples.</title>
        <authorList>
            <person name="Tahon G."/>
            <person name="Tytgat B."/>
            <person name="Lebbe L."/>
            <person name="Carlier A."/>
            <person name="Willems A."/>
        </authorList>
    </citation>
    <scope>NUCLEOTIDE SEQUENCE [LARGE SCALE GENOMIC DNA]</scope>
    <source>
        <strain evidence="6 7">LMG 29911</strain>
    </source>
</reference>